<dbReference type="InterPro" id="IPR002933">
    <property type="entry name" value="Peptidase_M20"/>
</dbReference>
<evidence type="ECO:0000313" key="11">
    <source>
        <dbReference type="EMBL" id="MDD1012720.1"/>
    </source>
</evidence>
<evidence type="ECO:0000256" key="4">
    <source>
        <dbReference type="ARBA" id="ARBA00022571"/>
    </source>
</evidence>
<keyword evidence="6" id="KW-0479">Metal-binding</keyword>
<dbReference type="Proteomes" id="UP001148184">
    <property type="component" value="Unassembled WGS sequence"/>
</dbReference>
<evidence type="ECO:0000256" key="8">
    <source>
        <dbReference type="ARBA" id="ARBA00022833"/>
    </source>
</evidence>
<comment type="cofactor">
    <cofactor evidence="1">
        <name>Zn(2+)</name>
        <dbReference type="ChEBI" id="CHEBI:29105"/>
    </cofactor>
</comment>
<dbReference type="NCBIfam" id="NF005710">
    <property type="entry name" value="PRK07522.1"/>
    <property type="match status" value="1"/>
</dbReference>
<dbReference type="SUPFAM" id="SSF55031">
    <property type="entry name" value="Bacterial exopeptidase dimerisation domain"/>
    <property type="match status" value="1"/>
</dbReference>
<keyword evidence="4" id="KW-0055">Arginine biosynthesis</keyword>
<evidence type="ECO:0000256" key="2">
    <source>
        <dbReference type="ARBA" id="ARBA00005691"/>
    </source>
</evidence>
<sequence>MSELRSRALLAKLIGFATVSRDSNLALIEFVRDYLHSLGVSCELIYNAERSKANLLASIGPAVAGGVVLSGHTDVVPVDGQPWTLEPFSLTERDGKLYGRGAADMKGYLASVLAAVPLFVASPLRRPVHLAFSYDEEVGCLGVRSLLHVLPQRIPQPALCLIGEPTELKPVLGHKGKLAMRCHVQGAPCHSAYAPYGVNAIEQAARLIGCLGEIGQRLAAPEHQDARFDPAFSTVQVGVIQGGTALNIVPADCRFDFEVRALPAFEPQAVVDELHTYAQQTLLPAMQAVKADTAIRFEPISAYPGLATAPESAAAQLVAQLCGSDAFSTVAFGTEGGLFDQAGIPAVVCGPGSMDQGHKPDEFVSVEQMAACDRLMDRLAEYLCSNEQQ</sequence>
<keyword evidence="5" id="KW-0028">Amino-acid biosynthesis</keyword>
<evidence type="ECO:0000259" key="10">
    <source>
        <dbReference type="Pfam" id="PF07687"/>
    </source>
</evidence>
<comment type="similarity">
    <text evidence="2">Belongs to the peptidase M20A family. ArgE subfamily.</text>
</comment>
<keyword evidence="12" id="KW-1185">Reference proteome</keyword>
<accession>A0ABT5P356</accession>
<dbReference type="RefSeq" id="WP_273891596.1">
    <property type="nucleotide sequence ID" value="NZ_JAMDGP010000030.1"/>
</dbReference>
<reference evidence="11 12" key="1">
    <citation type="submission" date="2022-05" db="EMBL/GenBank/DDBJ databases">
        <title>Novel Pseudomonas spp. Isolated from a Rainbow Trout Aquaculture Facility.</title>
        <authorList>
            <person name="Testerman T."/>
            <person name="Graf J."/>
        </authorList>
    </citation>
    <scope>NUCLEOTIDE SEQUENCE [LARGE SCALE GENOMIC DNA]</scope>
    <source>
        <strain evidence="11 12">ID1025</strain>
    </source>
</reference>
<keyword evidence="9" id="KW-0170">Cobalt</keyword>
<dbReference type="PANTHER" id="PTHR43808:SF31">
    <property type="entry name" value="N-ACETYL-L-CITRULLINE DEACETYLASE"/>
    <property type="match status" value="1"/>
</dbReference>
<dbReference type="Gene3D" id="3.30.70.360">
    <property type="match status" value="1"/>
</dbReference>
<dbReference type="Gene3D" id="3.40.630.10">
    <property type="entry name" value="Zn peptidases"/>
    <property type="match status" value="1"/>
</dbReference>
<keyword evidence="3" id="KW-0963">Cytoplasm</keyword>
<dbReference type="InterPro" id="IPR001261">
    <property type="entry name" value="ArgE/DapE_CS"/>
</dbReference>
<dbReference type="EC" id="3.5.1.16" evidence="11"/>
<evidence type="ECO:0000256" key="7">
    <source>
        <dbReference type="ARBA" id="ARBA00022801"/>
    </source>
</evidence>
<organism evidence="11 12">
    <name type="scientific">Pseudomonas rubra</name>
    <dbReference type="NCBI Taxonomy" id="2942627"/>
    <lineage>
        <taxon>Bacteria</taxon>
        <taxon>Pseudomonadati</taxon>
        <taxon>Pseudomonadota</taxon>
        <taxon>Gammaproteobacteria</taxon>
        <taxon>Pseudomonadales</taxon>
        <taxon>Pseudomonadaceae</taxon>
        <taxon>Pseudomonas</taxon>
    </lineage>
</organism>
<dbReference type="SUPFAM" id="SSF53187">
    <property type="entry name" value="Zn-dependent exopeptidases"/>
    <property type="match status" value="1"/>
</dbReference>
<evidence type="ECO:0000313" key="12">
    <source>
        <dbReference type="Proteomes" id="UP001148184"/>
    </source>
</evidence>
<dbReference type="Pfam" id="PF07687">
    <property type="entry name" value="M20_dimer"/>
    <property type="match status" value="1"/>
</dbReference>
<dbReference type="InterPro" id="IPR010169">
    <property type="entry name" value="AcOrn-deacetyl"/>
</dbReference>
<dbReference type="Pfam" id="PF01546">
    <property type="entry name" value="Peptidase_M20"/>
    <property type="match status" value="1"/>
</dbReference>
<feature type="domain" description="Peptidase M20 dimerisation" evidence="10">
    <location>
        <begin position="173"/>
        <end position="283"/>
    </location>
</feature>
<keyword evidence="7 11" id="KW-0378">Hydrolase</keyword>
<dbReference type="EMBL" id="JAMDGZ010000007">
    <property type="protein sequence ID" value="MDD1012720.1"/>
    <property type="molecule type" value="Genomic_DNA"/>
</dbReference>
<dbReference type="PROSITE" id="PS00759">
    <property type="entry name" value="ARGE_DAPE_CPG2_2"/>
    <property type="match status" value="1"/>
</dbReference>
<dbReference type="PANTHER" id="PTHR43808">
    <property type="entry name" value="ACETYLORNITHINE DEACETYLASE"/>
    <property type="match status" value="1"/>
</dbReference>
<evidence type="ECO:0000256" key="3">
    <source>
        <dbReference type="ARBA" id="ARBA00022490"/>
    </source>
</evidence>
<dbReference type="GO" id="GO:0008777">
    <property type="term" value="F:acetylornithine deacetylase activity"/>
    <property type="evidence" value="ECO:0007669"/>
    <property type="project" value="UniProtKB-EC"/>
</dbReference>
<name>A0ABT5P356_9PSED</name>
<gene>
    <name evidence="11" type="primary">argE</name>
    <name evidence="11" type="ORF">M5G17_03350</name>
</gene>
<evidence type="ECO:0000256" key="6">
    <source>
        <dbReference type="ARBA" id="ARBA00022723"/>
    </source>
</evidence>
<dbReference type="InterPro" id="IPR050072">
    <property type="entry name" value="Peptidase_M20A"/>
</dbReference>
<comment type="caution">
    <text evidence="11">The sequence shown here is derived from an EMBL/GenBank/DDBJ whole genome shotgun (WGS) entry which is preliminary data.</text>
</comment>
<dbReference type="InterPro" id="IPR036264">
    <property type="entry name" value="Bact_exopeptidase_dim_dom"/>
</dbReference>
<dbReference type="NCBIfam" id="TIGR01892">
    <property type="entry name" value="AcOrn-deacetyl"/>
    <property type="match status" value="1"/>
</dbReference>
<keyword evidence="8" id="KW-0862">Zinc</keyword>
<protein>
    <submittedName>
        <fullName evidence="11">Acetylornithine deacetylase</fullName>
        <ecNumber evidence="11">3.5.1.16</ecNumber>
    </submittedName>
</protein>
<dbReference type="CDD" id="cd03894">
    <property type="entry name" value="M20_ArgE"/>
    <property type="match status" value="1"/>
</dbReference>
<evidence type="ECO:0000256" key="1">
    <source>
        <dbReference type="ARBA" id="ARBA00001947"/>
    </source>
</evidence>
<evidence type="ECO:0000256" key="9">
    <source>
        <dbReference type="ARBA" id="ARBA00023285"/>
    </source>
</evidence>
<proteinExistence type="inferred from homology"/>
<evidence type="ECO:0000256" key="5">
    <source>
        <dbReference type="ARBA" id="ARBA00022605"/>
    </source>
</evidence>
<dbReference type="InterPro" id="IPR011650">
    <property type="entry name" value="Peptidase_M20_dimer"/>
</dbReference>